<dbReference type="Proteomes" id="UP000016648">
    <property type="component" value="Unassembled WGS sequence"/>
</dbReference>
<dbReference type="GO" id="GO:0005975">
    <property type="term" value="P:carbohydrate metabolic process"/>
    <property type="evidence" value="ECO:0007669"/>
    <property type="project" value="InterPro"/>
</dbReference>
<feature type="signal peptide" evidence="1">
    <location>
        <begin position="1"/>
        <end position="21"/>
    </location>
</feature>
<dbReference type="PATRIC" id="fig|1115809.3.peg.1227"/>
<dbReference type="Gene3D" id="2.60.120.260">
    <property type="entry name" value="Galactose-binding domain-like"/>
    <property type="match status" value="1"/>
</dbReference>
<dbReference type="RefSeq" id="WP_021589562.1">
    <property type="nucleotide sequence ID" value="NZ_AWEY01000020.1"/>
</dbReference>
<feature type="chain" id="PRO_5004634296" evidence="1">
    <location>
        <begin position="22"/>
        <end position="1128"/>
    </location>
</feature>
<organism evidence="2 3">
    <name type="scientific">Segatella baroniae F0067</name>
    <dbReference type="NCBI Taxonomy" id="1115809"/>
    <lineage>
        <taxon>Bacteria</taxon>
        <taxon>Pseudomonadati</taxon>
        <taxon>Bacteroidota</taxon>
        <taxon>Bacteroidia</taxon>
        <taxon>Bacteroidales</taxon>
        <taxon>Prevotellaceae</taxon>
        <taxon>Segatella</taxon>
    </lineage>
</organism>
<keyword evidence="1" id="KW-0732">Signal</keyword>
<dbReference type="SUPFAM" id="SSF48208">
    <property type="entry name" value="Six-hairpin glycosidases"/>
    <property type="match status" value="1"/>
</dbReference>
<sequence>MTAKWMMTLCAAALFVQPAPAQTCLLEAESFQYQGGWKTEKDPEALGKAMLMVTSGGGRAADALTVFEVAAQVSYHVWSRTKDFAAQAPGTRTSRLLIDGTPLALQGVHRHDGYRWEKVGVAQLTQGKHVLQARDVAANYARLDAVLLTADESLDPNRMTARQLAAFTTRPVLTALEQQAADRLATVCNRVDSAATPLAELSNGLLRLRLYRQGDALMQKVSVKADGRWVSPEPTQPDNGVFLIKSKQPGLNYSGFLPAWTGGQPRRLRVAGKRYDVYESADLHDPFRSGTTLPMKAYRCEPVGTDALRIDYVTAENDSLSSLWTLPKDRCFFRVDFTCRIRTPQYYSLAFAALHESQPQSISNVLLSPLYQFRRLPATPNLLPLALTPQPVSMVEHGGMCGFVAPVPSLLSRSWGACDMGFSLKNRDNQVQPVAFAPIPGSTAARKEAGATLSESFAFGLLPLAWHHSLQYLSDNLFNVKDYRQQTTSLTDAAFHIVNLLKSDEASGWDASMRGFLDIESNPRIRTEVVQAAPLGLLSAAVVTHDESFYLTRALPAIEYMLSRKGFRWGFPNERDPQTETMVNTFTPYRSQYNTGHFEALHRLLMNKNPWLVRLAMPEGKPRYSKGYGVDATWADDLAAYRLTGDEQWLVRAMLGANRMIDSTLYANPSRPVHDWMFYHAQAYPQWFDLLDLYDVTREKAYLAAAAYGAHFTMAAQRSYPPVDDTPMTIHPGGRYTGNANIFWKREKRFKLGYPRQTGDVVEKQVDGRLFSPVGLSFEQPMTFFTKADNLNHVYLSTWAPSLLRLNTTGTAPIFETYARNAVIGRFASYPGYYAAGYTDLPLDSLYPYKGPDVTSLYYHHIPSHLTFTFDYLVTEATQRSRNAIRFPYGKQQGFVWFNNRVYGGPKGTILHDNGVRLHMPQGVAAVSSPAVNWLSGVSDDTFWLVMMNERDTMERVTVSLNTALVAADTQAVRYDFGMGNSVESDEVACQDHRFVADMAPKGLTAIAFPLVGKPEEDALPPVADGMRQVELDKTRRLYLFRIRSPFGWDSVYGYIDRPLPEGCSAELSCLPSAEAAVEKPRAGFPCEWSFTRLPARRELKLQLVLRKGAKTTLTKSVGFPAPAGMKD</sequence>
<dbReference type="EMBL" id="AWEY01000020">
    <property type="protein sequence ID" value="ERK39417.1"/>
    <property type="molecule type" value="Genomic_DNA"/>
</dbReference>
<proteinExistence type="predicted"/>
<protein>
    <submittedName>
        <fullName evidence="2">Uncharacterized protein</fullName>
    </submittedName>
</protein>
<comment type="caution">
    <text evidence="2">The sequence shown here is derived from an EMBL/GenBank/DDBJ whole genome shotgun (WGS) entry which is preliminary data.</text>
</comment>
<reference evidence="2 3" key="1">
    <citation type="submission" date="2013-08" db="EMBL/GenBank/DDBJ databases">
        <authorList>
            <person name="Durkin A.S."/>
            <person name="Haft D.R."/>
            <person name="McCorrison J."/>
            <person name="Torralba M."/>
            <person name="Gillis M."/>
            <person name="Haft D.H."/>
            <person name="Methe B."/>
            <person name="Sutton G."/>
            <person name="Nelson K.E."/>
        </authorList>
    </citation>
    <scope>NUCLEOTIDE SEQUENCE [LARGE SCALE GENOMIC DNA]</scope>
    <source>
        <strain evidence="2 3">F0067</strain>
    </source>
</reference>
<dbReference type="InterPro" id="IPR008928">
    <property type="entry name" value="6-hairpin_glycosidase_sf"/>
</dbReference>
<dbReference type="AlphaFoldDB" id="U2QKS6"/>
<keyword evidence="3" id="KW-1185">Reference proteome</keyword>
<accession>U2QKS6</accession>
<gene>
    <name evidence="2" type="ORF">HMPREF9135_1674</name>
</gene>
<name>U2QKS6_9BACT</name>
<evidence type="ECO:0000313" key="2">
    <source>
        <dbReference type="EMBL" id="ERK39417.1"/>
    </source>
</evidence>
<evidence type="ECO:0000313" key="3">
    <source>
        <dbReference type="Proteomes" id="UP000016648"/>
    </source>
</evidence>
<evidence type="ECO:0000256" key="1">
    <source>
        <dbReference type="SAM" id="SignalP"/>
    </source>
</evidence>